<evidence type="ECO:0000256" key="1">
    <source>
        <dbReference type="SAM" id="MobiDB-lite"/>
    </source>
</evidence>
<proteinExistence type="predicted"/>
<protein>
    <submittedName>
        <fullName evidence="2">Uncharacterized protein</fullName>
    </submittedName>
</protein>
<feature type="compositionally biased region" description="Polar residues" evidence="1">
    <location>
        <begin position="22"/>
        <end position="31"/>
    </location>
</feature>
<dbReference type="EMBL" id="CAKKNE010000004">
    <property type="protein sequence ID" value="CAH0374179.1"/>
    <property type="molecule type" value="Genomic_DNA"/>
</dbReference>
<feature type="compositionally biased region" description="Basic and acidic residues" evidence="1">
    <location>
        <begin position="201"/>
        <end position="215"/>
    </location>
</feature>
<dbReference type="OrthoDB" id="118154at2759"/>
<keyword evidence="3" id="KW-1185">Reference proteome</keyword>
<feature type="region of interest" description="Disordered" evidence="1">
    <location>
        <begin position="178"/>
        <end position="227"/>
    </location>
</feature>
<sequence>MDAKESAEHAAAAAAQYKEAQTPTEAKTATSPKRDRTASLDDVDDAKPIVNYRARGVCKAALGKSFLFGRRWTPGTYAVDVDRSHVVRFEDDAAGTCWEDTPTNRYAFAGDCDVKESGDTWDAVLELSRVADLLAKDAKPQSLALKFPTSTRRDQFRRAIDEARAKGDPAAEALKFARSQIKDDHFSPPREKPTRKAPTPPRDDRSPSRTPEPKKAPASPRSKLRELRATLDDDIGPAVAVLAAGLADDPDDQWRATARASVAQLNGRLDRLQFAGVDGVVTADIDDEEERGSTWS</sequence>
<dbReference type="AlphaFoldDB" id="A0A8J2SWF4"/>
<evidence type="ECO:0000313" key="3">
    <source>
        <dbReference type="Proteomes" id="UP000789595"/>
    </source>
</evidence>
<name>A0A8J2SWF4_9STRA</name>
<evidence type="ECO:0000313" key="2">
    <source>
        <dbReference type="EMBL" id="CAH0374179.1"/>
    </source>
</evidence>
<organism evidence="2 3">
    <name type="scientific">Pelagomonas calceolata</name>
    <dbReference type="NCBI Taxonomy" id="35677"/>
    <lineage>
        <taxon>Eukaryota</taxon>
        <taxon>Sar</taxon>
        <taxon>Stramenopiles</taxon>
        <taxon>Ochrophyta</taxon>
        <taxon>Pelagophyceae</taxon>
        <taxon>Pelagomonadales</taxon>
        <taxon>Pelagomonadaceae</taxon>
        <taxon>Pelagomonas</taxon>
    </lineage>
</organism>
<gene>
    <name evidence="2" type="ORF">PECAL_4P14480</name>
</gene>
<dbReference type="Proteomes" id="UP000789595">
    <property type="component" value="Unassembled WGS sequence"/>
</dbReference>
<comment type="caution">
    <text evidence="2">The sequence shown here is derived from an EMBL/GenBank/DDBJ whole genome shotgun (WGS) entry which is preliminary data.</text>
</comment>
<feature type="compositionally biased region" description="Low complexity" evidence="1">
    <location>
        <begin position="9"/>
        <end position="21"/>
    </location>
</feature>
<feature type="compositionally biased region" description="Basic and acidic residues" evidence="1">
    <location>
        <begin position="180"/>
        <end position="194"/>
    </location>
</feature>
<feature type="region of interest" description="Disordered" evidence="1">
    <location>
        <begin position="1"/>
        <end position="42"/>
    </location>
</feature>
<accession>A0A8J2SWF4</accession>
<reference evidence="2" key="1">
    <citation type="submission" date="2021-11" db="EMBL/GenBank/DDBJ databases">
        <authorList>
            <consortium name="Genoscope - CEA"/>
            <person name="William W."/>
        </authorList>
    </citation>
    <scope>NUCLEOTIDE SEQUENCE</scope>
</reference>